<gene>
    <name evidence="1" type="ORF">QW060_24670</name>
</gene>
<dbReference type="EMBL" id="JAUFQU010000074">
    <property type="protein sequence ID" value="MDN3710091.1"/>
    <property type="molecule type" value="Genomic_DNA"/>
</dbReference>
<proteinExistence type="predicted"/>
<sequence length="45" mass="5500">MRKRKENPDLMDIPESDILEMILSLRMDTERFLICMYLNKKVIKK</sequence>
<accession>A0ABT8D2G0</accession>
<dbReference type="Proteomes" id="UP001242368">
    <property type="component" value="Unassembled WGS sequence"/>
</dbReference>
<keyword evidence="2" id="KW-1185">Reference proteome</keyword>
<evidence type="ECO:0000313" key="1">
    <source>
        <dbReference type="EMBL" id="MDN3710091.1"/>
    </source>
</evidence>
<name>A0ABT8D2G0_9FLAO</name>
<evidence type="ECO:0000313" key="2">
    <source>
        <dbReference type="Proteomes" id="UP001242368"/>
    </source>
</evidence>
<dbReference type="RefSeq" id="WP_290365350.1">
    <property type="nucleotide sequence ID" value="NZ_JAUFQU010000074.1"/>
</dbReference>
<organism evidence="1 2">
    <name type="scientific">Paenimyroides ceti</name>
    <dbReference type="NCBI Taxonomy" id="395087"/>
    <lineage>
        <taxon>Bacteria</taxon>
        <taxon>Pseudomonadati</taxon>
        <taxon>Bacteroidota</taxon>
        <taxon>Flavobacteriia</taxon>
        <taxon>Flavobacteriales</taxon>
        <taxon>Flavobacteriaceae</taxon>
        <taxon>Paenimyroides</taxon>
    </lineage>
</organism>
<reference evidence="2" key="1">
    <citation type="journal article" date="2019" name="Int. J. Syst. Evol. Microbiol.">
        <title>The Global Catalogue of Microorganisms (GCM) 10K type strain sequencing project: providing services to taxonomists for standard genome sequencing and annotation.</title>
        <authorList>
            <consortium name="The Broad Institute Genomics Platform"/>
            <consortium name="The Broad Institute Genome Sequencing Center for Infectious Disease"/>
            <person name="Wu L."/>
            <person name="Ma J."/>
        </authorList>
    </citation>
    <scope>NUCLEOTIDE SEQUENCE [LARGE SCALE GENOMIC DNA]</scope>
    <source>
        <strain evidence="2">CECT 7184</strain>
    </source>
</reference>
<comment type="caution">
    <text evidence="1">The sequence shown here is derived from an EMBL/GenBank/DDBJ whole genome shotgun (WGS) entry which is preliminary data.</text>
</comment>
<protein>
    <submittedName>
        <fullName evidence="1">Uncharacterized protein</fullName>
    </submittedName>
</protein>